<dbReference type="PANTHER" id="PTHR42809:SF1">
    <property type="entry name" value="FLAVODOXIN 1"/>
    <property type="match status" value="1"/>
</dbReference>
<evidence type="ECO:0000256" key="1">
    <source>
        <dbReference type="ARBA" id="ARBA00001917"/>
    </source>
</evidence>
<sequence length="145" mass="16416">MKHVLVLHESLSGNTKRLADLVAELLKQREAIVDVQSLRTFLNEPKARTQMQLEQYDKVLIGTYTDDSHQPPELIEELLETYDLTEYNVAAFGTGDTQWGDSYCYAADVVAKESQSKDPVLKIEQMPAKTDLETIIEWLEAIGSE</sequence>
<keyword evidence="4" id="KW-0813">Transport</keyword>
<reference evidence="9 10" key="1">
    <citation type="submission" date="2021-01" db="EMBL/GenBank/DDBJ databases">
        <title>Genomic Encyclopedia of Type Strains, Phase IV (KMG-IV): sequencing the most valuable type-strain genomes for metagenomic binning, comparative biology and taxonomic classification.</title>
        <authorList>
            <person name="Goeker M."/>
        </authorList>
    </citation>
    <scope>NUCLEOTIDE SEQUENCE [LARGE SCALE GENOMIC DNA]</scope>
    <source>
        <strain evidence="9 10">DSM 25540</strain>
    </source>
</reference>
<accession>A0ABS2P7U7</accession>
<dbReference type="Pfam" id="PF00258">
    <property type="entry name" value="Flavodoxin_1"/>
    <property type="match status" value="1"/>
</dbReference>
<dbReference type="Proteomes" id="UP000741863">
    <property type="component" value="Unassembled WGS sequence"/>
</dbReference>
<comment type="caution">
    <text evidence="9">The sequence shown here is derived from an EMBL/GenBank/DDBJ whole genome shotgun (WGS) entry which is preliminary data.</text>
</comment>
<evidence type="ECO:0000313" key="9">
    <source>
        <dbReference type="EMBL" id="MBM7631479.1"/>
    </source>
</evidence>
<evidence type="ECO:0000256" key="2">
    <source>
        <dbReference type="ARBA" id="ARBA00003297"/>
    </source>
</evidence>
<comment type="similarity">
    <text evidence="3">Belongs to the flavodoxin family.</text>
</comment>
<name>A0ABS2P7U7_9BACL</name>
<evidence type="ECO:0000256" key="4">
    <source>
        <dbReference type="ARBA" id="ARBA00022448"/>
    </source>
</evidence>
<dbReference type="RefSeq" id="WP_204695590.1">
    <property type="nucleotide sequence ID" value="NZ_JAFBEC010000001.1"/>
</dbReference>
<evidence type="ECO:0000256" key="5">
    <source>
        <dbReference type="ARBA" id="ARBA00022630"/>
    </source>
</evidence>
<dbReference type="InterPro" id="IPR008254">
    <property type="entry name" value="Flavodoxin/NO_synth"/>
</dbReference>
<keyword evidence="6" id="KW-0288">FMN</keyword>
<evidence type="ECO:0000256" key="6">
    <source>
        <dbReference type="ARBA" id="ARBA00022643"/>
    </source>
</evidence>
<keyword evidence="10" id="KW-1185">Reference proteome</keyword>
<evidence type="ECO:0000256" key="7">
    <source>
        <dbReference type="ARBA" id="ARBA00022982"/>
    </source>
</evidence>
<evidence type="ECO:0000259" key="8">
    <source>
        <dbReference type="PROSITE" id="PS50902"/>
    </source>
</evidence>
<dbReference type="EMBL" id="JAFBEC010000001">
    <property type="protein sequence ID" value="MBM7631479.1"/>
    <property type="molecule type" value="Genomic_DNA"/>
</dbReference>
<dbReference type="SUPFAM" id="SSF52218">
    <property type="entry name" value="Flavoproteins"/>
    <property type="match status" value="1"/>
</dbReference>
<organism evidence="9 10">
    <name type="scientific">Geomicrobium sediminis</name>
    <dbReference type="NCBI Taxonomy" id="1347788"/>
    <lineage>
        <taxon>Bacteria</taxon>
        <taxon>Bacillati</taxon>
        <taxon>Bacillota</taxon>
        <taxon>Bacilli</taxon>
        <taxon>Bacillales</taxon>
        <taxon>Geomicrobium</taxon>
    </lineage>
</organism>
<comment type="function">
    <text evidence="2">Low-potential electron donor to a number of redox enzymes.</text>
</comment>
<dbReference type="PROSITE" id="PS50902">
    <property type="entry name" value="FLAVODOXIN_LIKE"/>
    <property type="match status" value="1"/>
</dbReference>
<dbReference type="PANTHER" id="PTHR42809">
    <property type="entry name" value="FLAVODOXIN 2"/>
    <property type="match status" value="1"/>
</dbReference>
<keyword evidence="7" id="KW-0249">Electron transport</keyword>
<dbReference type="InterPro" id="IPR050619">
    <property type="entry name" value="Flavodoxin"/>
</dbReference>
<evidence type="ECO:0000313" key="10">
    <source>
        <dbReference type="Proteomes" id="UP000741863"/>
    </source>
</evidence>
<evidence type="ECO:0000256" key="3">
    <source>
        <dbReference type="ARBA" id="ARBA00005267"/>
    </source>
</evidence>
<gene>
    <name evidence="9" type="ORF">JOD17_000570</name>
</gene>
<keyword evidence="5" id="KW-0285">Flavoprotein</keyword>
<comment type="cofactor">
    <cofactor evidence="1">
        <name>FMN</name>
        <dbReference type="ChEBI" id="CHEBI:58210"/>
    </cofactor>
</comment>
<feature type="domain" description="Flavodoxin-like" evidence="8">
    <location>
        <begin position="4"/>
        <end position="143"/>
    </location>
</feature>
<protein>
    <submittedName>
        <fullName evidence="9">Ribonucleotide reductase-associated flavodoxin</fullName>
    </submittedName>
</protein>
<dbReference type="InterPro" id="IPR029039">
    <property type="entry name" value="Flavoprotein-like_sf"/>
</dbReference>
<dbReference type="Gene3D" id="3.40.50.360">
    <property type="match status" value="1"/>
</dbReference>
<proteinExistence type="inferred from homology"/>